<keyword evidence="5" id="KW-0456">Lyase</keyword>
<evidence type="ECO:0000256" key="2">
    <source>
        <dbReference type="ARBA" id="ARBA00022898"/>
    </source>
</evidence>
<feature type="modified residue" description="N6-(pyridoxal phosphate)lysine" evidence="3">
    <location>
        <position position="193"/>
    </location>
</feature>
<accession>A0A8T7M9K5</accession>
<gene>
    <name evidence="5" type="ORF">HXX08_22410</name>
    <name evidence="6" type="ORF">OZ401_004166</name>
</gene>
<dbReference type="Gene3D" id="3.90.1150.10">
    <property type="entry name" value="Aspartate Aminotransferase, domain 1"/>
    <property type="match status" value="1"/>
</dbReference>
<dbReference type="NCBIfam" id="NF005758">
    <property type="entry name" value="PRK07582.1"/>
    <property type="match status" value="1"/>
</dbReference>
<comment type="cofactor">
    <cofactor evidence="1 4">
        <name>pyridoxal 5'-phosphate</name>
        <dbReference type="ChEBI" id="CHEBI:597326"/>
    </cofactor>
</comment>
<dbReference type="InterPro" id="IPR015422">
    <property type="entry name" value="PyrdxlP-dep_Trfase_small"/>
</dbReference>
<dbReference type="InterPro" id="IPR000277">
    <property type="entry name" value="Cys/Met-Metab_PyrdxlP-dep_enz"/>
</dbReference>
<evidence type="ECO:0000313" key="6">
    <source>
        <dbReference type="EMBL" id="WJW68552.1"/>
    </source>
</evidence>
<proteinExistence type="inferred from homology"/>
<evidence type="ECO:0000256" key="3">
    <source>
        <dbReference type="PIRSR" id="PIRSR001434-2"/>
    </source>
</evidence>
<sequence>MYDATRVTRAGVPEAVQGEAFLQGPVFASAFHAAGDPSAVPYTYARFNNPTWNQFEQALSELEGGEAVVFPSGMAAVASIFGTLLRPGDTLVLPSDSYYTSRVIAQGYLAEMGVRVQLASTRGNAQLAHLEGAKLLWLESPSNPGLEVCDIRMLAEAAHAQGVLVAVDNTTPTMLGQKPLELGADFSVASATKALTGHSDLVLGYVAAKDSTLLSKVRAWRTQQGAIPGPMEVWMAHRSLGTLALRLERQCNNALAIAHFLSRRPEVLEVRYPGLPEDPAHSIAVRQMSYYGPVVSFTLASREQAEKFLANCKLVYEATSFGGLHTSAERRARWSGDIISEGFIRFSAGCEDIRDLLADLEQALATLS</sequence>
<dbReference type="EC" id="4.4.1.1" evidence="5"/>
<protein>
    <submittedName>
        <fullName evidence="5">Cystathionine gamma-lyase</fullName>
        <ecNumber evidence="5">4.4.1.1</ecNumber>
    </submittedName>
</protein>
<dbReference type="Proteomes" id="UP001431572">
    <property type="component" value="Chromosome 2"/>
</dbReference>
<dbReference type="EMBL" id="CP128400">
    <property type="protein sequence ID" value="WJW68552.1"/>
    <property type="molecule type" value="Genomic_DNA"/>
</dbReference>
<dbReference type="PANTHER" id="PTHR11808">
    <property type="entry name" value="TRANS-SULFURATION ENZYME FAMILY MEMBER"/>
    <property type="match status" value="1"/>
</dbReference>
<keyword evidence="8" id="KW-1185">Reference proteome</keyword>
<dbReference type="InterPro" id="IPR015421">
    <property type="entry name" value="PyrdxlP-dep_Trfase_major"/>
</dbReference>
<dbReference type="Pfam" id="PF01053">
    <property type="entry name" value="Cys_Met_Meta_PP"/>
    <property type="match status" value="1"/>
</dbReference>
<keyword evidence="2 3" id="KW-0663">Pyridoxal phosphate</keyword>
<evidence type="ECO:0000313" key="5">
    <source>
        <dbReference type="EMBL" id="NWJ48622.1"/>
    </source>
</evidence>
<comment type="similarity">
    <text evidence="4">Belongs to the trans-sulfuration enzymes family.</text>
</comment>
<name>A0A8T7M9K5_9CHLR</name>
<dbReference type="GO" id="GO:0019346">
    <property type="term" value="P:transsulfuration"/>
    <property type="evidence" value="ECO:0007669"/>
    <property type="project" value="InterPro"/>
</dbReference>
<organism evidence="5 7">
    <name type="scientific">Candidatus Chlorohelix allophototropha</name>
    <dbReference type="NCBI Taxonomy" id="3003348"/>
    <lineage>
        <taxon>Bacteria</taxon>
        <taxon>Bacillati</taxon>
        <taxon>Chloroflexota</taxon>
        <taxon>Chloroflexia</taxon>
        <taxon>Candidatus Chloroheliales</taxon>
        <taxon>Candidatus Chloroheliaceae</taxon>
        <taxon>Candidatus Chlorohelix</taxon>
    </lineage>
</organism>
<reference evidence="6" key="2">
    <citation type="journal article" date="2024" name="Nature">
        <title>Anoxygenic phototroph of the Chloroflexota uses a type I reaction centre.</title>
        <authorList>
            <person name="Tsuji J.M."/>
            <person name="Shaw N.A."/>
            <person name="Nagashima S."/>
            <person name="Venkiteswaran J.J."/>
            <person name="Schiff S.L."/>
            <person name="Watanabe T."/>
            <person name="Fukui M."/>
            <person name="Hanada S."/>
            <person name="Tank M."/>
            <person name="Neufeld J.D."/>
        </authorList>
    </citation>
    <scope>NUCLEOTIDE SEQUENCE</scope>
    <source>
        <strain evidence="6">L227-S17</strain>
    </source>
</reference>
<evidence type="ECO:0000313" key="8">
    <source>
        <dbReference type="Proteomes" id="UP001431572"/>
    </source>
</evidence>
<dbReference type="CDD" id="cd00614">
    <property type="entry name" value="CGS_like"/>
    <property type="match status" value="1"/>
</dbReference>
<dbReference type="GO" id="GO:0004123">
    <property type="term" value="F:cystathionine gamma-lyase activity"/>
    <property type="evidence" value="ECO:0007669"/>
    <property type="project" value="TreeGrafter"/>
</dbReference>
<dbReference type="InterPro" id="IPR015424">
    <property type="entry name" value="PyrdxlP-dep_Trfase"/>
</dbReference>
<dbReference type="PIRSF" id="PIRSF001434">
    <property type="entry name" value="CGS"/>
    <property type="match status" value="1"/>
</dbReference>
<dbReference type="GO" id="GO:0030170">
    <property type="term" value="F:pyridoxal phosphate binding"/>
    <property type="evidence" value="ECO:0007669"/>
    <property type="project" value="InterPro"/>
</dbReference>
<evidence type="ECO:0000313" key="7">
    <source>
        <dbReference type="Proteomes" id="UP000521676"/>
    </source>
</evidence>
<evidence type="ECO:0000256" key="4">
    <source>
        <dbReference type="RuleBase" id="RU362118"/>
    </source>
</evidence>
<dbReference type="SUPFAM" id="SSF53383">
    <property type="entry name" value="PLP-dependent transferases"/>
    <property type="match status" value="1"/>
</dbReference>
<dbReference type="AlphaFoldDB" id="A0A8T7M9K5"/>
<dbReference type="RefSeq" id="WP_341470457.1">
    <property type="nucleotide sequence ID" value="NZ_CP128400.1"/>
</dbReference>
<dbReference type="Proteomes" id="UP000521676">
    <property type="component" value="Unassembled WGS sequence"/>
</dbReference>
<dbReference type="EMBL" id="JACATZ010000003">
    <property type="protein sequence ID" value="NWJ48622.1"/>
    <property type="molecule type" value="Genomic_DNA"/>
</dbReference>
<dbReference type="GO" id="GO:0005737">
    <property type="term" value="C:cytoplasm"/>
    <property type="evidence" value="ECO:0007669"/>
    <property type="project" value="TreeGrafter"/>
</dbReference>
<dbReference type="PANTHER" id="PTHR11808:SF85">
    <property type="entry name" value="CYSTATHIONINE GAMMA-LYASE-RELATED"/>
    <property type="match status" value="1"/>
</dbReference>
<reference evidence="5 7" key="1">
    <citation type="submission" date="2020-06" db="EMBL/GenBank/DDBJ databases">
        <title>Anoxygenic phototrophic Chloroflexota member uses a Type I reaction center.</title>
        <authorList>
            <person name="Tsuji J.M."/>
            <person name="Shaw N.A."/>
            <person name="Nagashima S."/>
            <person name="Venkiteswaran J."/>
            <person name="Schiff S.L."/>
            <person name="Hanada S."/>
            <person name="Tank M."/>
            <person name="Neufeld J.D."/>
        </authorList>
    </citation>
    <scope>NUCLEOTIDE SEQUENCE [LARGE SCALE GENOMIC DNA]</scope>
    <source>
        <strain evidence="5">L227-S17</strain>
    </source>
</reference>
<dbReference type="GO" id="GO:0019343">
    <property type="term" value="P:cysteine biosynthetic process via cystathionine"/>
    <property type="evidence" value="ECO:0007669"/>
    <property type="project" value="TreeGrafter"/>
</dbReference>
<evidence type="ECO:0000256" key="1">
    <source>
        <dbReference type="ARBA" id="ARBA00001933"/>
    </source>
</evidence>
<dbReference type="Gene3D" id="3.40.640.10">
    <property type="entry name" value="Type I PLP-dependent aspartate aminotransferase-like (Major domain)"/>
    <property type="match status" value="1"/>
</dbReference>